<dbReference type="GO" id="GO:0047480">
    <property type="term" value="F:UDP-N-acetylmuramoyl-tripeptide-D-alanyl-D-alanine ligase activity"/>
    <property type="evidence" value="ECO:0007669"/>
    <property type="project" value="UniProtKB-UniRule"/>
</dbReference>
<evidence type="ECO:0000256" key="2">
    <source>
        <dbReference type="ARBA" id="ARBA00022598"/>
    </source>
</evidence>
<dbReference type="EC" id="6.3.2.10" evidence="10 11"/>
<dbReference type="NCBIfam" id="TIGR01143">
    <property type="entry name" value="murF"/>
    <property type="match status" value="1"/>
</dbReference>
<dbReference type="UniPathway" id="UPA00219"/>
<dbReference type="SUPFAM" id="SSF63418">
    <property type="entry name" value="MurE/MurF N-terminal domain"/>
    <property type="match status" value="1"/>
</dbReference>
<keyword evidence="3 10" id="KW-0132">Cell division</keyword>
<dbReference type="GO" id="GO:0008766">
    <property type="term" value="F:UDP-N-acetylmuramoylalanyl-D-glutamyl-2,6-diaminopimelate-D-alanyl-D-alanine ligase activity"/>
    <property type="evidence" value="ECO:0007669"/>
    <property type="project" value="RHEA"/>
</dbReference>
<evidence type="ECO:0000256" key="1">
    <source>
        <dbReference type="ARBA" id="ARBA00022490"/>
    </source>
</evidence>
<evidence type="ECO:0000256" key="6">
    <source>
        <dbReference type="ARBA" id="ARBA00022960"/>
    </source>
</evidence>
<dbReference type="Gene3D" id="3.40.1190.10">
    <property type="entry name" value="Mur-like, catalytic domain"/>
    <property type="match status" value="1"/>
</dbReference>
<dbReference type="InterPro" id="IPR036615">
    <property type="entry name" value="Mur_ligase_C_dom_sf"/>
</dbReference>
<evidence type="ECO:0000259" key="14">
    <source>
        <dbReference type="Pfam" id="PF08245"/>
    </source>
</evidence>
<dbReference type="SUPFAM" id="SSF53623">
    <property type="entry name" value="MurD-like peptide ligases, catalytic domain"/>
    <property type="match status" value="1"/>
</dbReference>
<comment type="catalytic activity">
    <reaction evidence="10 11">
        <text>D-alanyl-D-alanine + UDP-N-acetyl-alpha-D-muramoyl-L-alanyl-gamma-D-glutamyl-meso-2,6-diaminopimelate + ATP = UDP-N-acetyl-alpha-D-muramoyl-L-alanyl-gamma-D-glutamyl-meso-2,6-diaminopimeloyl-D-alanyl-D-alanine + ADP + phosphate + H(+)</text>
        <dbReference type="Rhea" id="RHEA:28374"/>
        <dbReference type="ChEBI" id="CHEBI:15378"/>
        <dbReference type="ChEBI" id="CHEBI:30616"/>
        <dbReference type="ChEBI" id="CHEBI:43474"/>
        <dbReference type="ChEBI" id="CHEBI:57822"/>
        <dbReference type="ChEBI" id="CHEBI:61386"/>
        <dbReference type="ChEBI" id="CHEBI:83905"/>
        <dbReference type="ChEBI" id="CHEBI:456216"/>
        <dbReference type="EC" id="6.3.2.10"/>
    </reaction>
</comment>
<dbReference type="GO" id="GO:0005524">
    <property type="term" value="F:ATP binding"/>
    <property type="evidence" value="ECO:0007669"/>
    <property type="project" value="UniProtKB-UniRule"/>
</dbReference>
<dbReference type="AlphaFoldDB" id="A0A2W5B5N2"/>
<dbReference type="InterPro" id="IPR005863">
    <property type="entry name" value="UDP-N-AcMur_synth"/>
</dbReference>
<comment type="function">
    <text evidence="10 11">Involved in cell wall formation. Catalyzes the final step in the synthesis of UDP-N-acetylmuramoyl-pentapeptide, the precursor of murein.</text>
</comment>
<dbReference type="GO" id="GO:0071555">
    <property type="term" value="P:cell wall organization"/>
    <property type="evidence" value="ECO:0007669"/>
    <property type="project" value="UniProtKB-KW"/>
</dbReference>
<dbReference type="InterPro" id="IPR035911">
    <property type="entry name" value="MurE/MurF_N"/>
</dbReference>
<dbReference type="Pfam" id="PF02875">
    <property type="entry name" value="Mur_ligase_C"/>
    <property type="match status" value="1"/>
</dbReference>
<protein>
    <recommendedName>
        <fullName evidence="10 11">UDP-N-acetylmuramoyl-tripeptide--D-alanyl-D-alanine ligase</fullName>
        <ecNumber evidence="10 11">6.3.2.10</ecNumber>
    </recommendedName>
    <alternativeName>
        <fullName evidence="10">D-alanyl-D-alanine-adding enzyme</fullName>
    </alternativeName>
</protein>
<dbReference type="GO" id="GO:0051301">
    <property type="term" value="P:cell division"/>
    <property type="evidence" value="ECO:0007669"/>
    <property type="project" value="UniProtKB-KW"/>
</dbReference>
<comment type="similarity">
    <text evidence="10">Belongs to the MurCDEF family. MurF subfamily.</text>
</comment>
<keyword evidence="6 10" id="KW-0133">Cell shape</keyword>
<comment type="subcellular location">
    <subcellularLocation>
        <location evidence="10 11">Cytoplasm</location>
    </subcellularLocation>
</comment>
<dbReference type="HAMAP" id="MF_02019">
    <property type="entry name" value="MurF"/>
    <property type="match status" value="1"/>
</dbReference>
<name>A0A2W5B5N2_9CORY</name>
<evidence type="ECO:0000256" key="10">
    <source>
        <dbReference type="HAMAP-Rule" id="MF_02019"/>
    </source>
</evidence>
<evidence type="ECO:0000256" key="7">
    <source>
        <dbReference type="ARBA" id="ARBA00022984"/>
    </source>
</evidence>
<keyword evidence="9 10" id="KW-0961">Cell wall biogenesis/degradation</keyword>
<proteinExistence type="inferred from homology"/>
<sequence>MIALTLADIADITGGRLDSVEDPDARVTGFVEFDSRKVTPGGLFVALPGARVDGHDFAQTAIEKGAVAVLAARPVGVPAIVVEPHGRVEGDGANADIYANDEDGSAAAVVQALSALARAVTQRLSAEHALNIVGVTGSAGKTSTKDLIATIFRAVGETVAPPGSFNNEIGLPYTALRCDEHTGYLVAEMSARGIGHIRHLTHITAPRIGVVLNVGTAHLGEFGSRENIALAKGELVEALPSAADGGVAVLNADDPFVAAMAPRTTAKVVYYSAENRRGGAPAAQYYATDVELDDVARPSFTLHTPNAAPLPVKLQVFGAHQVSNALAAAATAIELGLSAETVASALSGHRIASEHRMDVRTRRDGVTVIDDSYNANPDSMRAAIAALAYTAAARPDARSIAVLGEMGELGADADSAHRRLGEVLAKYHVDYLVAVGENPNCWAMTEAAAQQGITTKVCADVDVAAKVVDAILRTAPVGVDDWASRSVKDVVLVKASNAQRLWLVAEQLNHS</sequence>
<evidence type="ECO:0000256" key="11">
    <source>
        <dbReference type="RuleBase" id="RU004136"/>
    </source>
</evidence>
<feature type="domain" description="Mur ligase N-terminal catalytic" evidence="12">
    <location>
        <begin position="30"/>
        <end position="82"/>
    </location>
</feature>
<keyword evidence="8 10" id="KW-0131">Cell cycle</keyword>
<dbReference type="InterPro" id="IPR036565">
    <property type="entry name" value="Mur-like_cat_sf"/>
</dbReference>
<dbReference type="GO" id="GO:0009252">
    <property type="term" value="P:peptidoglycan biosynthetic process"/>
    <property type="evidence" value="ECO:0007669"/>
    <property type="project" value="UniProtKB-UniRule"/>
</dbReference>
<keyword evidence="5 10" id="KW-0067">ATP-binding</keyword>
<dbReference type="GO" id="GO:0005737">
    <property type="term" value="C:cytoplasm"/>
    <property type="evidence" value="ECO:0007669"/>
    <property type="project" value="UniProtKB-SubCell"/>
</dbReference>
<keyword evidence="1 10" id="KW-0963">Cytoplasm</keyword>
<keyword evidence="2 10" id="KW-0436">Ligase</keyword>
<dbReference type="GO" id="GO:0008360">
    <property type="term" value="P:regulation of cell shape"/>
    <property type="evidence" value="ECO:0007669"/>
    <property type="project" value="UniProtKB-KW"/>
</dbReference>
<dbReference type="InterPro" id="IPR013221">
    <property type="entry name" value="Mur_ligase_cen"/>
</dbReference>
<dbReference type="PANTHER" id="PTHR43024">
    <property type="entry name" value="UDP-N-ACETYLMURAMOYL-TRIPEPTIDE--D-ALANYL-D-ALANINE LIGASE"/>
    <property type="match status" value="1"/>
</dbReference>
<dbReference type="EMBL" id="QFNY01000096">
    <property type="protein sequence ID" value="PZP01054.1"/>
    <property type="molecule type" value="Genomic_DNA"/>
</dbReference>
<evidence type="ECO:0000256" key="8">
    <source>
        <dbReference type="ARBA" id="ARBA00023306"/>
    </source>
</evidence>
<comment type="caution">
    <text evidence="15">The sequence shown here is derived from an EMBL/GenBank/DDBJ whole genome shotgun (WGS) entry which is preliminary data.</text>
</comment>
<dbReference type="InterPro" id="IPR000713">
    <property type="entry name" value="Mur_ligase_N"/>
</dbReference>
<dbReference type="InterPro" id="IPR051046">
    <property type="entry name" value="MurCDEF_CellWall_CoF430Synth"/>
</dbReference>
<accession>A0A2W5B5N2</accession>
<dbReference type="Proteomes" id="UP000249451">
    <property type="component" value="Unassembled WGS sequence"/>
</dbReference>
<evidence type="ECO:0000256" key="3">
    <source>
        <dbReference type="ARBA" id="ARBA00022618"/>
    </source>
</evidence>
<feature type="domain" description="Mur ligase central" evidence="14">
    <location>
        <begin position="135"/>
        <end position="332"/>
    </location>
</feature>
<evidence type="ECO:0000313" key="15">
    <source>
        <dbReference type="EMBL" id="PZP01054.1"/>
    </source>
</evidence>
<evidence type="ECO:0000256" key="5">
    <source>
        <dbReference type="ARBA" id="ARBA00022840"/>
    </source>
</evidence>
<dbReference type="InterPro" id="IPR004101">
    <property type="entry name" value="Mur_ligase_C"/>
</dbReference>
<reference evidence="15 16" key="1">
    <citation type="submission" date="2017-11" db="EMBL/GenBank/DDBJ databases">
        <title>Infants hospitalized years apart are colonized by the same room-sourced microbial strains.</title>
        <authorList>
            <person name="Brooks B."/>
            <person name="Olm M.R."/>
            <person name="Firek B.A."/>
            <person name="Baker R."/>
            <person name="Thomas B.C."/>
            <person name="Morowitz M.J."/>
            <person name="Banfield J.F."/>
        </authorList>
    </citation>
    <scope>NUCLEOTIDE SEQUENCE [LARGE SCALE GENOMIC DNA]</scope>
    <source>
        <strain evidence="15">S2_012_000_R3_87</strain>
    </source>
</reference>
<dbReference type="SUPFAM" id="SSF53244">
    <property type="entry name" value="MurD-like peptide ligases, peptide-binding domain"/>
    <property type="match status" value="1"/>
</dbReference>
<comment type="pathway">
    <text evidence="10 11">Cell wall biogenesis; peptidoglycan biosynthesis.</text>
</comment>
<evidence type="ECO:0000256" key="9">
    <source>
        <dbReference type="ARBA" id="ARBA00023316"/>
    </source>
</evidence>
<evidence type="ECO:0000259" key="12">
    <source>
        <dbReference type="Pfam" id="PF01225"/>
    </source>
</evidence>
<gene>
    <name evidence="10" type="primary">murF</name>
    <name evidence="15" type="ORF">DI609_05140</name>
</gene>
<evidence type="ECO:0000313" key="16">
    <source>
        <dbReference type="Proteomes" id="UP000249451"/>
    </source>
</evidence>
<dbReference type="Gene3D" id="3.40.1390.10">
    <property type="entry name" value="MurE/MurF, N-terminal domain"/>
    <property type="match status" value="1"/>
</dbReference>
<feature type="domain" description="Mur ligase C-terminal" evidence="13">
    <location>
        <begin position="355"/>
        <end position="495"/>
    </location>
</feature>
<evidence type="ECO:0000256" key="4">
    <source>
        <dbReference type="ARBA" id="ARBA00022741"/>
    </source>
</evidence>
<dbReference type="Gene3D" id="3.90.190.20">
    <property type="entry name" value="Mur ligase, C-terminal domain"/>
    <property type="match status" value="1"/>
</dbReference>
<dbReference type="Pfam" id="PF08245">
    <property type="entry name" value="Mur_ligase_M"/>
    <property type="match status" value="1"/>
</dbReference>
<organism evidence="15 16">
    <name type="scientific">Corynebacterium urealyticum</name>
    <dbReference type="NCBI Taxonomy" id="43771"/>
    <lineage>
        <taxon>Bacteria</taxon>
        <taxon>Bacillati</taxon>
        <taxon>Actinomycetota</taxon>
        <taxon>Actinomycetes</taxon>
        <taxon>Mycobacteriales</taxon>
        <taxon>Corynebacteriaceae</taxon>
        <taxon>Corynebacterium</taxon>
    </lineage>
</organism>
<evidence type="ECO:0000259" key="13">
    <source>
        <dbReference type="Pfam" id="PF02875"/>
    </source>
</evidence>
<dbReference type="PANTHER" id="PTHR43024:SF1">
    <property type="entry name" value="UDP-N-ACETYLMURAMOYL-TRIPEPTIDE--D-ALANYL-D-ALANINE LIGASE"/>
    <property type="match status" value="1"/>
</dbReference>
<keyword evidence="7 10" id="KW-0573">Peptidoglycan synthesis</keyword>
<dbReference type="Pfam" id="PF01225">
    <property type="entry name" value="Mur_ligase"/>
    <property type="match status" value="1"/>
</dbReference>
<feature type="binding site" evidence="10">
    <location>
        <begin position="137"/>
        <end position="143"/>
    </location>
    <ligand>
        <name>ATP</name>
        <dbReference type="ChEBI" id="CHEBI:30616"/>
    </ligand>
</feature>
<keyword evidence="4 10" id="KW-0547">Nucleotide-binding</keyword>